<feature type="region of interest" description="Disordered" evidence="1">
    <location>
        <begin position="91"/>
        <end position="113"/>
    </location>
</feature>
<proteinExistence type="predicted"/>
<evidence type="ECO:0000313" key="3">
    <source>
        <dbReference type="WBParaSite" id="nRc.2.0.1.t22247-RA"/>
    </source>
</evidence>
<reference evidence="3" key="1">
    <citation type="submission" date="2022-11" db="UniProtKB">
        <authorList>
            <consortium name="WormBaseParasite"/>
        </authorList>
    </citation>
    <scope>IDENTIFICATION</scope>
</reference>
<sequence length="113" mass="13742">MKVNTQTNDKSKRWYSILNQFNHRLEYVPGRQNAMADYLSRKDEPEDTKDKNPPKWEYVFKIQFRRFGTQTNDIESQIVIQQFQRIRDEEIESRDKKIVPEQTKELMDTKELT</sequence>
<keyword evidence="2" id="KW-1185">Reference proteome</keyword>
<dbReference type="AlphaFoldDB" id="A0A915J6Z9"/>
<dbReference type="WBParaSite" id="nRc.2.0.1.t22247-RA">
    <property type="protein sequence ID" value="nRc.2.0.1.t22247-RA"/>
    <property type="gene ID" value="nRc.2.0.1.g22247"/>
</dbReference>
<protein>
    <submittedName>
        <fullName evidence="3">Reverse transcriptase RNase H-like domain-containing protein</fullName>
    </submittedName>
</protein>
<name>A0A915J6Z9_ROMCU</name>
<accession>A0A915J6Z9</accession>
<dbReference type="Proteomes" id="UP000887565">
    <property type="component" value="Unplaced"/>
</dbReference>
<evidence type="ECO:0000256" key="1">
    <source>
        <dbReference type="SAM" id="MobiDB-lite"/>
    </source>
</evidence>
<evidence type="ECO:0000313" key="2">
    <source>
        <dbReference type="Proteomes" id="UP000887565"/>
    </source>
</evidence>
<organism evidence="2 3">
    <name type="scientific">Romanomermis culicivorax</name>
    <name type="common">Nematode worm</name>
    <dbReference type="NCBI Taxonomy" id="13658"/>
    <lineage>
        <taxon>Eukaryota</taxon>
        <taxon>Metazoa</taxon>
        <taxon>Ecdysozoa</taxon>
        <taxon>Nematoda</taxon>
        <taxon>Enoplea</taxon>
        <taxon>Dorylaimia</taxon>
        <taxon>Mermithida</taxon>
        <taxon>Mermithoidea</taxon>
        <taxon>Mermithidae</taxon>
        <taxon>Romanomermis</taxon>
    </lineage>
</organism>